<gene>
    <name evidence="1" type="primary">Fv4_1</name>
    <name evidence="1" type="ORF">DICMEG_R15697</name>
</gene>
<dbReference type="InterPro" id="IPR018154">
    <property type="entry name" value="TLV/ENV_coat_polyprotein"/>
</dbReference>
<proteinExistence type="predicted"/>
<dbReference type="EMBL" id="VXAD01009351">
    <property type="protein sequence ID" value="NXJ26399.1"/>
    <property type="molecule type" value="Genomic_DNA"/>
</dbReference>
<dbReference type="AlphaFoldDB" id="A0A7L0A0U4"/>
<dbReference type="Pfam" id="PF00429">
    <property type="entry name" value="TLV_coat"/>
    <property type="match status" value="1"/>
</dbReference>
<evidence type="ECO:0000313" key="1">
    <source>
        <dbReference type="EMBL" id="NXJ26399.1"/>
    </source>
</evidence>
<name>A0A7L0A0U4_9CORV</name>
<comment type="caution">
    <text evidence="1">The sequence shown here is derived from an EMBL/GenBank/DDBJ whole genome shotgun (WGS) entry which is preliminary data.</text>
</comment>
<sequence>LNRTRPNLTNECWLCYNIRPPYYEAVGKSSRVRWSNGTNPQECPWNDKKGHIQGITLQHVTGKGKCIG</sequence>
<protein>
    <submittedName>
        <fullName evidence="1">ENV2 protein</fullName>
    </submittedName>
</protein>
<organism evidence="1 2">
    <name type="scientific">Dicrurus megarhynchus</name>
    <dbReference type="NCBI Taxonomy" id="450177"/>
    <lineage>
        <taxon>Eukaryota</taxon>
        <taxon>Metazoa</taxon>
        <taxon>Chordata</taxon>
        <taxon>Craniata</taxon>
        <taxon>Vertebrata</taxon>
        <taxon>Euteleostomi</taxon>
        <taxon>Archelosauria</taxon>
        <taxon>Archosauria</taxon>
        <taxon>Dinosauria</taxon>
        <taxon>Saurischia</taxon>
        <taxon>Theropoda</taxon>
        <taxon>Coelurosauria</taxon>
        <taxon>Aves</taxon>
        <taxon>Neognathae</taxon>
        <taxon>Neoaves</taxon>
        <taxon>Telluraves</taxon>
        <taxon>Australaves</taxon>
        <taxon>Passeriformes</taxon>
        <taxon>Corvoidea</taxon>
        <taxon>Dicruridae</taxon>
        <taxon>Dicrurus</taxon>
    </lineage>
</organism>
<reference evidence="1 2" key="1">
    <citation type="submission" date="2019-09" db="EMBL/GenBank/DDBJ databases">
        <title>Bird 10,000 Genomes (B10K) Project - Family phase.</title>
        <authorList>
            <person name="Zhang G."/>
        </authorList>
    </citation>
    <scope>NUCLEOTIDE SEQUENCE [LARGE SCALE GENOMIC DNA]</scope>
    <source>
        <strain evidence="1">B10K-DU-001-48</strain>
        <tissue evidence="1">Muscle</tissue>
    </source>
</reference>
<keyword evidence="2" id="KW-1185">Reference proteome</keyword>
<dbReference type="Proteomes" id="UP000537234">
    <property type="component" value="Unassembled WGS sequence"/>
</dbReference>
<feature type="non-terminal residue" evidence="1">
    <location>
        <position position="68"/>
    </location>
</feature>
<feature type="non-terminal residue" evidence="1">
    <location>
        <position position="1"/>
    </location>
</feature>
<accession>A0A7L0A0U4</accession>
<evidence type="ECO:0000313" key="2">
    <source>
        <dbReference type="Proteomes" id="UP000537234"/>
    </source>
</evidence>